<reference evidence="2 3" key="1">
    <citation type="submission" date="2019-05" db="EMBL/GenBank/DDBJ databases">
        <title>Thiomicrorhabdus sediminis sp. nov, a novel sulfur-oxidizing bacterium isolated from coastal sediment.</title>
        <authorList>
            <person name="Liu X."/>
        </authorList>
    </citation>
    <scope>NUCLEOTIDE SEQUENCE [LARGE SCALE GENOMIC DNA]</scope>
    <source>
        <strain evidence="2 3">G1</strain>
    </source>
</reference>
<dbReference type="InterPro" id="IPR011002">
    <property type="entry name" value="FliG_a-hlx"/>
</dbReference>
<dbReference type="Gene3D" id="1.10.220.30">
    <property type="match status" value="1"/>
</dbReference>
<accession>A0A4P9K6W5</accession>
<dbReference type="OrthoDB" id="5612476at2"/>
<evidence type="ECO:0000313" key="3">
    <source>
        <dbReference type="Proteomes" id="UP000304864"/>
    </source>
</evidence>
<gene>
    <name evidence="2" type="ORF">FE785_09375</name>
</gene>
<proteinExistence type="predicted"/>
<dbReference type="KEGG" id="thig:FE785_09375"/>
<dbReference type="RefSeq" id="WP_138565496.1">
    <property type="nucleotide sequence ID" value="NZ_CP040602.1"/>
</dbReference>
<protein>
    <recommendedName>
        <fullName evidence="1">Flagellar motor switch protein FliG C-terminal domain-containing protein</fullName>
    </recommendedName>
</protein>
<dbReference type="SUPFAM" id="SSF48029">
    <property type="entry name" value="FliG"/>
    <property type="match status" value="1"/>
</dbReference>
<evidence type="ECO:0000259" key="1">
    <source>
        <dbReference type="Pfam" id="PF01706"/>
    </source>
</evidence>
<name>A0A4P9K6W5_9GAMM</name>
<keyword evidence="3" id="KW-1185">Reference proteome</keyword>
<sequence length="154" mass="17468">MRVGIKKVQENEWLVHIGPASIKLDHFSVALLNITLQNMLALEDGAEHSSSNSYIELGLRIKELKALDVQKLLHELDNADLVVMMQVAEDNDLNSLIINNSGAILAKQLEMDLQAKRQLDEEQAKDAIRRIVMKMFELEGKGQIEFINENTQYI</sequence>
<organism evidence="2 3">
    <name type="scientific">Thiomicrorhabdus sediminis</name>
    <dbReference type="NCBI Taxonomy" id="2580412"/>
    <lineage>
        <taxon>Bacteria</taxon>
        <taxon>Pseudomonadati</taxon>
        <taxon>Pseudomonadota</taxon>
        <taxon>Gammaproteobacteria</taxon>
        <taxon>Thiotrichales</taxon>
        <taxon>Piscirickettsiaceae</taxon>
        <taxon>Thiomicrorhabdus</taxon>
    </lineage>
</organism>
<evidence type="ECO:0000313" key="2">
    <source>
        <dbReference type="EMBL" id="QCU90822.1"/>
    </source>
</evidence>
<feature type="domain" description="Flagellar motor switch protein FliG C-terminal" evidence="1">
    <location>
        <begin position="61"/>
        <end position="145"/>
    </location>
</feature>
<dbReference type="Proteomes" id="UP000304864">
    <property type="component" value="Chromosome"/>
</dbReference>
<dbReference type="InterPro" id="IPR023087">
    <property type="entry name" value="Flg_Motor_Flig_C"/>
</dbReference>
<dbReference type="EMBL" id="CP040602">
    <property type="protein sequence ID" value="QCU90822.1"/>
    <property type="molecule type" value="Genomic_DNA"/>
</dbReference>
<dbReference type="AlphaFoldDB" id="A0A4P9K6W5"/>
<dbReference type="Pfam" id="PF01706">
    <property type="entry name" value="FliG_C"/>
    <property type="match status" value="1"/>
</dbReference>